<keyword evidence="3 5" id="KW-1133">Transmembrane helix</keyword>
<keyword evidence="2 5" id="KW-0812">Transmembrane</keyword>
<feature type="transmembrane region" description="Helical" evidence="5">
    <location>
        <begin position="82"/>
        <end position="102"/>
    </location>
</feature>
<keyword evidence="4 5" id="KW-0472">Membrane</keyword>
<feature type="transmembrane region" description="Helical" evidence="5">
    <location>
        <begin position="52"/>
        <end position="70"/>
    </location>
</feature>
<dbReference type="AlphaFoldDB" id="A0A5C6M4A4"/>
<proteinExistence type="predicted"/>
<feature type="transmembrane region" description="Helical" evidence="5">
    <location>
        <begin position="108"/>
        <end position="129"/>
    </location>
</feature>
<evidence type="ECO:0000256" key="2">
    <source>
        <dbReference type="ARBA" id="ARBA00022692"/>
    </source>
</evidence>
<evidence type="ECO:0000256" key="5">
    <source>
        <dbReference type="SAM" id="Phobius"/>
    </source>
</evidence>
<dbReference type="Proteomes" id="UP000321083">
    <property type="component" value="Unassembled WGS sequence"/>
</dbReference>
<dbReference type="Gene3D" id="1.20.120.350">
    <property type="entry name" value="Voltage-gated potassium channels. Chain C"/>
    <property type="match status" value="1"/>
</dbReference>
<feature type="domain" description="Ion transport" evidence="6">
    <location>
        <begin position="13"/>
        <end position="189"/>
    </location>
</feature>
<dbReference type="PANTHER" id="PTHR10037">
    <property type="entry name" value="VOLTAGE-GATED CATION CHANNEL CALCIUM AND SODIUM"/>
    <property type="match status" value="1"/>
</dbReference>
<dbReference type="InterPro" id="IPR005821">
    <property type="entry name" value="Ion_trans_dom"/>
</dbReference>
<accession>A0A5C6M4A4</accession>
<feature type="transmembrane region" description="Helical" evidence="5">
    <location>
        <begin position="136"/>
        <end position="157"/>
    </location>
</feature>
<organism evidence="7 8">
    <name type="scientific">Planctomyces bekefii</name>
    <dbReference type="NCBI Taxonomy" id="1653850"/>
    <lineage>
        <taxon>Bacteria</taxon>
        <taxon>Pseudomonadati</taxon>
        <taxon>Planctomycetota</taxon>
        <taxon>Planctomycetia</taxon>
        <taxon>Planctomycetales</taxon>
        <taxon>Planctomycetaceae</taxon>
        <taxon>Planctomyces</taxon>
    </lineage>
</organism>
<evidence type="ECO:0000256" key="4">
    <source>
        <dbReference type="ARBA" id="ARBA00023136"/>
    </source>
</evidence>
<dbReference type="InterPro" id="IPR027359">
    <property type="entry name" value="Volt_channel_dom_sf"/>
</dbReference>
<dbReference type="SUPFAM" id="SSF81324">
    <property type="entry name" value="Voltage-gated potassium channels"/>
    <property type="match status" value="1"/>
</dbReference>
<protein>
    <recommendedName>
        <fullName evidence="6">Ion transport domain-containing protein</fullName>
    </recommendedName>
</protein>
<dbReference type="PANTHER" id="PTHR10037:SF62">
    <property type="entry name" value="SODIUM CHANNEL PROTEIN 60E"/>
    <property type="match status" value="1"/>
</dbReference>
<comment type="caution">
    <text evidence="7">The sequence shown here is derived from an EMBL/GenBank/DDBJ whole genome shotgun (WGS) entry which is preliminary data.</text>
</comment>
<dbReference type="GO" id="GO:0001518">
    <property type="term" value="C:voltage-gated sodium channel complex"/>
    <property type="evidence" value="ECO:0007669"/>
    <property type="project" value="TreeGrafter"/>
</dbReference>
<dbReference type="GO" id="GO:0005248">
    <property type="term" value="F:voltage-gated sodium channel activity"/>
    <property type="evidence" value="ECO:0007669"/>
    <property type="project" value="TreeGrafter"/>
</dbReference>
<dbReference type="EMBL" id="SRHE01000482">
    <property type="protein sequence ID" value="TWW08842.1"/>
    <property type="molecule type" value="Genomic_DNA"/>
</dbReference>
<evidence type="ECO:0000256" key="1">
    <source>
        <dbReference type="ARBA" id="ARBA00004141"/>
    </source>
</evidence>
<evidence type="ECO:0000313" key="7">
    <source>
        <dbReference type="EMBL" id="TWW08842.1"/>
    </source>
</evidence>
<reference evidence="7 8" key="2">
    <citation type="submission" date="2019-08" db="EMBL/GenBank/DDBJ databases">
        <authorList>
            <person name="Henke P."/>
        </authorList>
    </citation>
    <scope>NUCLEOTIDE SEQUENCE [LARGE SCALE GENOMIC DNA]</scope>
    <source>
        <strain evidence="7">Phe10_nw2017</strain>
    </source>
</reference>
<gene>
    <name evidence="7" type="ORF">E3A20_20280</name>
</gene>
<evidence type="ECO:0000256" key="3">
    <source>
        <dbReference type="ARBA" id="ARBA00022989"/>
    </source>
</evidence>
<feature type="transmembrane region" description="Helical" evidence="5">
    <location>
        <begin position="14"/>
        <end position="32"/>
    </location>
</feature>
<name>A0A5C6M4A4_9PLAN</name>
<evidence type="ECO:0000313" key="8">
    <source>
        <dbReference type="Proteomes" id="UP000321083"/>
    </source>
</evidence>
<dbReference type="Pfam" id="PF00520">
    <property type="entry name" value="Ion_trans"/>
    <property type="match status" value="1"/>
</dbReference>
<comment type="subcellular location">
    <subcellularLocation>
        <location evidence="1">Membrane</location>
        <topology evidence="1">Multi-pass membrane protein</topology>
    </subcellularLocation>
</comment>
<reference evidence="7 8" key="1">
    <citation type="submission" date="2019-08" db="EMBL/GenBank/DDBJ databases">
        <title>100 year-old enigma solved: identification of Planctomyces bekefii, the type genus and species of the phylum Planctomycetes.</title>
        <authorList>
            <person name="Svetlana D.N."/>
            <person name="Overmann J."/>
        </authorList>
    </citation>
    <scope>NUCLEOTIDE SEQUENCE [LARGE SCALE GENOMIC DNA]</scope>
    <source>
        <strain evidence="7">Phe10_nw2017</strain>
    </source>
</reference>
<dbReference type="InterPro" id="IPR043203">
    <property type="entry name" value="VGCC_Ca_Na"/>
</dbReference>
<dbReference type="Gene3D" id="1.10.287.70">
    <property type="match status" value="1"/>
</dbReference>
<evidence type="ECO:0000259" key="6">
    <source>
        <dbReference type="Pfam" id="PF00520"/>
    </source>
</evidence>
<sequence length="190" mass="21028">MIQQLLQQLIQSKAFKIITVSAVALAGVVVGFETSKDVMDQYGPILLTIDRIVLTIFVGEIVAKIGALGSKPWRYFQDPWNVFDFFVVTLCLLPMGSNYVAVLRLVRTLRLLLLLTVLPKLQLIVGALLKSIPSIGYVGLLLGLHFYIYAVLGVFLFGANDPVHFGTLGKSMLTLFQVLTLEGWADIMRT</sequence>
<keyword evidence="8" id="KW-1185">Reference proteome</keyword>